<reference evidence="2 3" key="1">
    <citation type="submission" date="2016-10" db="EMBL/GenBank/DDBJ databases">
        <authorList>
            <person name="de Groot N.N."/>
        </authorList>
    </citation>
    <scope>NUCLEOTIDE SEQUENCE [LARGE SCALE GENOMIC DNA]</scope>
    <source>
        <strain evidence="2 3">LMG 25475</strain>
    </source>
</reference>
<organism evidence="2 3">
    <name type="scientific">Phytopseudomonas seleniipraecipitans</name>
    <dbReference type="NCBI Taxonomy" id="640205"/>
    <lineage>
        <taxon>Bacteria</taxon>
        <taxon>Pseudomonadati</taxon>
        <taxon>Pseudomonadota</taxon>
        <taxon>Gammaproteobacteria</taxon>
        <taxon>Pseudomonadales</taxon>
        <taxon>Pseudomonadaceae</taxon>
        <taxon>Phytopseudomonas</taxon>
    </lineage>
</organism>
<proteinExistence type="predicted"/>
<name>A0A1G7GGS9_9GAMM</name>
<feature type="transmembrane region" description="Helical" evidence="1">
    <location>
        <begin position="225"/>
        <end position="244"/>
    </location>
</feature>
<keyword evidence="1" id="KW-0472">Membrane</keyword>
<feature type="transmembrane region" description="Helical" evidence="1">
    <location>
        <begin position="202"/>
        <end position="218"/>
    </location>
</feature>
<protein>
    <submittedName>
        <fullName evidence="2">Predicted membrane protein</fullName>
    </submittedName>
</protein>
<keyword evidence="1" id="KW-1133">Transmembrane helix</keyword>
<dbReference type="STRING" id="640205.SAMN05216381_0181"/>
<feature type="transmembrane region" description="Helical" evidence="1">
    <location>
        <begin position="144"/>
        <end position="162"/>
    </location>
</feature>
<feature type="transmembrane region" description="Helical" evidence="1">
    <location>
        <begin position="297"/>
        <end position="318"/>
    </location>
</feature>
<feature type="transmembrane region" description="Helical" evidence="1">
    <location>
        <begin position="46"/>
        <end position="64"/>
    </location>
</feature>
<evidence type="ECO:0000313" key="2">
    <source>
        <dbReference type="EMBL" id="SDE87283.1"/>
    </source>
</evidence>
<feature type="transmembrane region" description="Helical" evidence="1">
    <location>
        <begin position="273"/>
        <end position="291"/>
    </location>
</feature>
<feature type="transmembrane region" description="Helical" evidence="1">
    <location>
        <begin position="169"/>
        <end position="190"/>
    </location>
</feature>
<feature type="transmembrane region" description="Helical" evidence="1">
    <location>
        <begin position="102"/>
        <end position="124"/>
    </location>
</feature>
<dbReference type="Proteomes" id="UP000243378">
    <property type="component" value="Unassembled WGS sequence"/>
</dbReference>
<dbReference type="EMBL" id="FNBM01000001">
    <property type="protein sequence ID" value="SDE87283.1"/>
    <property type="molecule type" value="Genomic_DNA"/>
</dbReference>
<dbReference type="AlphaFoldDB" id="A0A1G7GGS9"/>
<feature type="transmembrane region" description="Helical" evidence="1">
    <location>
        <begin position="70"/>
        <end position="90"/>
    </location>
</feature>
<evidence type="ECO:0000256" key="1">
    <source>
        <dbReference type="SAM" id="Phobius"/>
    </source>
</evidence>
<accession>A0A1G7GGS9</accession>
<dbReference type="OrthoDB" id="1675191at2"/>
<sequence>MTLKIDSSDLTRAVQAGVLQPGQDQALLDFLQHAPHDRPSFQLSHVAYYFGALLIIGAMGWLMTEAWMSIGDVALLLISGAYLLLFLLGGRSLWQRGQTIPGGLLAAVAVSLTPLVAFAVQRVFGLWPMDDTQTNYVDYYRYVQGGWLVMEVATVIVGLLVLRLTPFPFIVMPVAVALWFMSMDLSELLHGEYFNWEQRREVSLWFGLLILLGSLLVDGRSKQDFAFWGYLAGLIAFWGGLSLMDSGSELGKALYCLINLGLIGLAVLLRRPLFMVFGAIGVAGYLGYLAHDVFEDSLLFPVVVSLIGLGVIGMGMLYQKHRESMTHALRQRIPASWQAILPALRR</sequence>
<keyword evidence="1" id="KW-0812">Transmembrane</keyword>
<feature type="transmembrane region" description="Helical" evidence="1">
    <location>
        <begin position="250"/>
        <end position="268"/>
    </location>
</feature>
<dbReference type="RefSeq" id="WP_092363592.1">
    <property type="nucleotide sequence ID" value="NZ_FNBM01000001.1"/>
</dbReference>
<evidence type="ECO:0000313" key="3">
    <source>
        <dbReference type="Proteomes" id="UP000243378"/>
    </source>
</evidence>
<gene>
    <name evidence="2" type="ORF">SAMN05216381_0181</name>
</gene>